<protein>
    <submittedName>
        <fullName evidence="2">Uncharacterized protein</fullName>
    </submittedName>
</protein>
<dbReference type="AlphaFoldDB" id="A0A9W8GEG3"/>
<feature type="transmembrane region" description="Helical" evidence="1">
    <location>
        <begin position="49"/>
        <end position="69"/>
    </location>
</feature>
<comment type="caution">
    <text evidence="2">The sequence shown here is derived from an EMBL/GenBank/DDBJ whole genome shotgun (WGS) entry which is preliminary data.</text>
</comment>
<dbReference type="EMBL" id="JANBTW010000004">
    <property type="protein sequence ID" value="KAJ2680513.1"/>
    <property type="molecule type" value="Genomic_DNA"/>
</dbReference>
<feature type="transmembrane region" description="Helical" evidence="1">
    <location>
        <begin position="179"/>
        <end position="199"/>
    </location>
</feature>
<feature type="transmembrane region" description="Helical" evidence="1">
    <location>
        <begin position="20"/>
        <end position="37"/>
    </location>
</feature>
<accession>A0A9W8GEG3</accession>
<keyword evidence="1" id="KW-1133">Transmembrane helix</keyword>
<feature type="transmembrane region" description="Helical" evidence="1">
    <location>
        <begin position="235"/>
        <end position="259"/>
    </location>
</feature>
<feature type="transmembrane region" description="Helical" evidence="1">
    <location>
        <begin position="271"/>
        <end position="294"/>
    </location>
</feature>
<feature type="transmembrane region" description="Helical" evidence="1">
    <location>
        <begin position="96"/>
        <end position="119"/>
    </location>
</feature>
<proteinExistence type="predicted"/>
<evidence type="ECO:0000256" key="1">
    <source>
        <dbReference type="SAM" id="Phobius"/>
    </source>
</evidence>
<evidence type="ECO:0000313" key="2">
    <source>
        <dbReference type="EMBL" id="KAJ2680513.1"/>
    </source>
</evidence>
<dbReference type="Proteomes" id="UP001151518">
    <property type="component" value="Unassembled WGS sequence"/>
</dbReference>
<evidence type="ECO:0000313" key="3">
    <source>
        <dbReference type="Proteomes" id="UP001151518"/>
    </source>
</evidence>
<dbReference type="OrthoDB" id="5576609at2759"/>
<name>A0A9W8GEG3_9FUNG</name>
<keyword evidence="1" id="KW-0812">Transmembrane</keyword>
<gene>
    <name evidence="2" type="ORF">GGI25_000486</name>
</gene>
<sequence length="353" mass="39464">MHADTGCRIILFLNNSFAQLPANLCIYCVVYLQIVVIHNVTPRKQWPQAMLMTLAVLISVVPASAFLYVPPTQLGINSYCMWPSIFNHKLYPVPEYISVGLLGLQSVFLGIALIVNPAIRDVYTEQIKKRFKAARRKSSNAGQPLQPSANHSDQQILPSLHFACRTPSDELSSSISTTWVYLSGVVGIISITIIGIHILRARKRTQHILLMSTYTYGPSRLVISQSKSDALHRTLVTIIWYPITPIISLWLNVLIATITYYKNRTYLALEYVNVVLLGLQSVFLGIALIVNPVIRDVYTEQIKKRFKAARRKSSDAGQPLQPSANHSDQQILPPLHFACRIPSDELSSSISSL</sequence>
<organism evidence="2 3">
    <name type="scientific">Coemansia spiralis</name>
    <dbReference type="NCBI Taxonomy" id="417178"/>
    <lineage>
        <taxon>Eukaryota</taxon>
        <taxon>Fungi</taxon>
        <taxon>Fungi incertae sedis</taxon>
        <taxon>Zoopagomycota</taxon>
        <taxon>Kickxellomycotina</taxon>
        <taxon>Kickxellomycetes</taxon>
        <taxon>Kickxellales</taxon>
        <taxon>Kickxellaceae</taxon>
        <taxon>Coemansia</taxon>
    </lineage>
</organism>
<keyword evidence="1" id="KW-0472">Membrane</keyword>
<reference evidence="2" key="1">
    <citation type="submission" date="2022-07" db="EMBL/GenBank/DDBJ databases">
        <title>Phylogenomic reconstructions and comparative analyses of Kickxellomycotina fungi.</title>
        <authorList>
            <person name="Reynolds N.K."/>
            <person name="Stajich J.E."/>
            <person name="Barry K."/>
            <person name="Grigoriev I.V."/>
            <person name="Crous P."/>
            <person name="Smith M.E."/>
        </authorList>
    </citation>
    <scope>NUCLEOTIDE SEQUENCE</scope>
    <source>
        <strain evidence="2">NRRL 3115</strain>
    </source>
</reference>